<dbReference type="Pfam" id="PF09294">
    <property type="entry name" value="Interfer-bind"/>
    <property type="match status" value="1"/>
</dbReference>
<evidence type="ECO:0000256" key="8">
    <source>
        <dbReference type="ARBA" id="ARBA00022729"/>
    </source>
</evidence>
<evidence type="ECO:0000259" key="19">
    <source>
        <dbReference type="Pfam" id="PF01108"/>
    </source>
</evidence>
<feature type="chain" id="PRO_5043751661" description="Tissue factor" evidence="18">
    <location>
        <begin position="23"/>
        <end position="283"/>
    </location>
</feature>
<evidence type="ECO:0000256" key="18">
    <source>
        <dbReference type="SAM" id="SignalP"/>
    </source>
</evidence>
<dbReference type="InterPro" id="IPR015373">
    <property type="entry name" value="Interferon/interleukin_rcp_dom"/>
</dbReference>
<evidence type="ECO:0000256" key="10">
    <source>
        <dbReference type="ARBA" id="ARBA00023084"/>
    </source>
</evidence>
<evidence type="ECO:0000256" key="2">
    <source>
        <dbReference type="ARBA" id="ARBA00004479"/>
    </source>
</evidence>
<keyword evidence="6 17" id="KW-0812">Transmembrane</keyword>
<dbReference type="GO" id="GO:0007596">
    <property type="term" value="P:blood coagulation"/>
    <property type="evidence" value="ECO:0007669"/>
    <property type="project" value="UniProtKB-KW"/>
</dbReference>
<sequence length="283" mass="31481">MTIRLTVALCLVVVLSTDSASGSYPKAQNVTWKSTNFKTFLTWEPEPSADYSYTVEFSAVGRDKQRSPHCTRSSKTDCDLSSFLTDLKACYKADVISTPPLGASSDLTEFPYSSSTRFCPYQETDLGRPEFKLEVNGNKRSTTLYVTDPLTAVFKDGRQLNLRDIFADELQYKVTYRRNQSTGKKTQVSKTNVIEVTNLDKGESYCFNIQAYIPGRDISKQYGALSVTQCSDKGEEYSAVVIAAAIFLILLLLGVIITVTVICCKRRKKALGSKKEGLPLRDV</sequence>
<keyword evidence="13" id="KW-1015">Disulfide bond</keyword>
<proteinExistence type="inferred from homology"/>
<keyword evidence="7" id="KW-0356">Hemostasis</keyword>
<comment type="subunit">
    <text evidence="4">Interacts with HSPE; the interaction, inhibited by heparin, promotes the generation of activated factor X and activates coagulation in the presence of activated factor VII.</text>
</comment>
<dbReference type="InterPro" id="IPR013783">
    <property type="entry name" value="Ig-like_fold"/>
</dbReference>
<keyword evidence="12" id="KW-0564">Palmitate</keyword>
<dbReference type="PANTHER" id="PTHR20859">
    <property type="entry name" value="INTERFERON/INTERLEUKIN RECEPTOR"/>
    <property type="match status" value="1"/>
</dbReference>
<dbReference type="GO" id="GO:0004896">
    <property type="term" value="F:cytokine receptor activity"/>
    <property type="evidence" value="ECO:0007669"/>
    <property type="project" value="TreeGrafter"/>
</dbReference>
<evidence type="ECO:0000256" key="12">
    <source>
        <dbReference type="ARBA" id="ARBA00023139"/>
    </source>
</evidence>
<evidence type="ECO:0000256" key="3">
    <source>
        <dbReference type="ARBA" id="ARBA00009197"/>
    </source>
</evidence>
<keyword evidence="11 17" id="KW-0472">Membrane</keyword>
<dbReference type="Pfam" id="PF01108">
    <property type="entry name" value="Tissue_fac"/>
    <property type="match status" value="1"/>
</dbReference>
<comment type="function">
    <text evidence="1">Initiates blood coagulation by forming a complex with circulating factor VII or VIIa. The [TF:VIIa] complex activates factors IX or X by specific limited proteolysis. TF plays a role in normal hemostasis by initiating the cell-surface assembly and propagation of the coagulation protease cascade.</text>
</comment>
<dbReference type="SUPFAM" id="SSF49265">
    <property type="entry name" value="Fibronectin type III"/>
    <property type="match status" value="2"/>
</dbReference>
<dbReference type="Gene3D" id="2.60.40.10">
    <property type="entry name" value="Immunoglobulins"/>
    <property type="match status" value="2"/>
</dbReference>
<protein>
    <recommendedName>
        <fullName evidence="5">Tissue factor</fullName>
    </recommendedName>
    <alternativeName>
        <fullName evidence="16">Coagulation factor III</fullName>
    </alternativeName>
</protein>
<dbReference type="EMBL" id="OY660883">
    <property type="protein sequence ID" value="CAJ1082003.1"/>
    <property type="molecule type" value="Genomic_DNA"/>
</dbReference>
<evidence type="ECO:0000256" key="9">
    <source>
        <dbReference type="ARBA" id="ARBA00022989"/>
    </source>
</evidence>
<evidence type="ECO:0000313" key="22">
    <source>
        <dbReference type="Proteomes" id="UP001178508"/>
    </source>
</evidence>
<reference evidence="21" key="1">
    <citation type="submission" date="2023-08" db="EMBL/GenBank/DDBJ databases">
        <authorList>
            <person name="Alioto T."/>
            <person name="Alioto T."/>
            <person name="Gomez Garrido J."/>
        </authorList>
    </citation>
    <scope>NUCLEOTIDE SEQUENCE</scope>
</reference>
<keyword evidence="15" id="KW-0449">Lipoprotein</keyword>
<keyword evidence="10" id="KW-0094">Blood coagulation</keyword>
<keyword evidence="9 17" id="KW-1133">Transmembrane helix</keyword>
<dbReference type="PRINTS" id="PR00346">
    <property type="entry name" value="TISSUEFACTOR"/>
</dbReference>
<evidence type="ECO:0000256" key="11">
    <source>
        <dbReference type="ARBA" id="ARBA00023136"/>
    </source>
</evidence>
<evidence type="ECO:0000256" key="13">
    <source>
        <dbReference type="ARBA" id="ARBA00023157"/>
    </source>
</evidence>
<feature type="transmembrane region" description="Helical" evidence="17">
    <location>
        <begin position="237"/>
        <end position="264"/>
    </location>
</feature>
<dbReference type="InterPro" id="IPR036116">
    <property type="entry name" value="FN3_sf"/>
</dbReference>
<evidence type="ECO:0000256" key="1">
    <source>
        <dbReference type="ARBA" id="ARBA00002201"/>
    </source>
</evidence>
<dbReference type="PANTHER" id="PTHR20859:SF22">
    <property type="entry name" value="TISSUE FACTOR"/>
    <property type="match status" value="1"/>
</dbReference>
<evidence type="ECO:0000256" key="16">
    <source>
        <dbReference type="ARBA" id="ARBA00031171"/>
    </source>
</evidence>
<evidence type="ECO:0000256" key="15">
    <source>
        <dbReference type="ARBA" id="ARBA00023288"/>
    </source>
</evidence>
<comment type="subcellular location">
    <subcellularLocation>
        <location evidence="2">Membrane</location>
        <topology evidence="2">Single-pass type I membrane protein</topology>
    </subcellularLocation>
</comment>
<dbReference type="InterPro" id="IPR050650">
    <property type="entry name" value="Type-II_Cytokine-TF_Rcpt"/>
</dbReference>
<name>A0AAV1H827_XYRNO</name>
<evidence type="ECO:0000256" key="6">
    <source>
        <dbReference type="ARBA" id="ARBA00022692"/>
    </source>
</evidence>
<keyword evidence="22" id="KW-1185">Reference proteome</keyword>
<dbReference type="AlphaFoldDB" id="A0AAV1H827"/>
<evidence type="ECO:0000256" key="7">
    <source>
        <dbReference type="ARBA" id="ARBA00022696"/>
    </source>
</evidence>
<organism evidence="21 22">
    <name type="scientific">Xyrichtys novacula</name>
    <name type="common">Pearly razorfish</name>
    <name type="synonym">Hemipteronotus novacula</name>
    <dbReference type="NCBI Taxonomy" id="13765"/>
    <lineage>
        <taxon>Eukaryota</taxon>
        <taxon>Metazoa</taxon>
        <taxon>Chordata</taxon>
        <taxon>Craniata</taxon>
        <taxon>Vertebrata</taxon>
        <taxon>Euteleostomi</taxon>
        <taxon>Actinopterygii</taxon>
        <taxon>Neopterygii</taxon>
        <taxon>Teleostei</taxon>
        <taxon>Neoteleostei</taxon>
        <taxon>Acanthomorphata</taxon>
        <taxon>Eupercaria</taxon>
        <taxon>Labriformes</taxon>
        <taxon>Labridae</taxon>
        <taxon>Xyrichtys</taxon>
    </lineage>
</organism>
<feature type="signal peptide" evidence="18">
    <location>
        <begin position="1"/>
        <end position="22"/>
    </location>
</feature>
<evidence type="ECO:0000256" key="17">
    <source>
        <dbReference type="SAM" id="Phobius"/>
    </source>
</evidence>
<dbReference type="Proteomes" id="UP001178508">
    <property type="component" value="Chromosome 20"/>
</dbReference>
<feature type="domain" description="Fibronectin type-III" evidence="19">
    <location>
        <begin position="7"/>
        <end position="104"/>
    </location>
</feature>
<dbReference type="GO" id="GO:0005886">
    <property type="term" value="C:plasma membrane"/>
    <property type="evidence" value="ECO:0007669"/>
    <property type="project" value="TreeGrafter"/>
</dbReference>
<comment type="similarity">
    <text evidence="3">Belongs to the tissue factor family.</text>
</comment>
<feature type="domain" description="Interferon/interleukin receptor" evidence="20">
    <location>
        <begin position="124"/>
        <end position="231"/>
    </location>
</feature>
<evidence type="ECO:0000256" key="4">
    <source>
        <dbReference type="ARBA" id="ARBA00011184"/>
    </source>
</evidence>
<evidence type="ECO:0000256" key="14">
    <source>
        <dbReference type="ARBA" id="ARBA00023180"/>
    </source>
</evidence>
<keyword evidence="14" id="KW-0325">Glycoprotein</keyword>
<evidence type="ECO:0000256" key="5">
    <source>
        <dbReference type="ARBA" id="ARBA00018722"/>
    </source>
</evidence>
<keyword evidence="8 18" id="KW-0732">Signal</keyword>
<evidence type="ECO:0000313" key="21">
    <source>
        <dbReference type="EMBL" id="CAJ1082003.1"/>
    </source>
</evidence>
<accession>A0AAV1H827</accession>
<evidence type="ECO:0000259" key="20">
    <source>
        <dbReference type="Pfam" id="PF09294"/>
    </source>
</evidence>
<dbReference type="FunFam" id="2.60.40.10:FF:000899">
    <property type="entry name" value="Tissue factor"/>
    <property type="match status" value="1"/>
</dbReference>
<dbReference type="InterPro" id="IPR001187">
    <property type="entry name" value="Tissue_factor"/>
</dbReference>
<gene>
    <name evidence="21" type="ORF">XNOV1_A026538</name>
</gene>
<dbReference type="InterPro" id="IPR003961">
    <property type="entry name" value="FN3_dom"/>
</dbReference>